<dbReference type="Gene3D" id="3.30.590.20">
    <property type="match status" value="1"/>
</dbReference>
<dbReference type="Proteomes" id="UP000315303">
    <property type="component" value="Unassembled WGS sequence"/>
</dbReference>
<dbReference type="InterPro" id="IPR014746">
    <property type="entry name" value="Gln_synth/guanido_kin_cat_dom"/>
</dbReference>
<dbReference type="PANTHER" id="PTHR36510:SF3">
    <property type="entry name" value="CONSERVED PROTEIN"/>
    <property type="match status" value="1"/>
</dbReference>
<evidence type="ECO:0000313" key="2">
    <source>
        <dbReference type="Proteomes" id="UP000315303"/>
    </source>
</evidence>
<comment type="caution">
    <text evidence="1">The sequence shown here is derived from an EMBL/GenBank/DDBJ whole genome shotgun (WGS) entry which is preliminary data.</text>
</comment>
<dbReference type="InterPro" id="IPR006336">
    <property type="entry name" value="GCS2"/>
</dbReference>
<dbReference type="AlphaFoldDB" id="A0A502L6K2"/>
<dbReference type="GO" id="GO:0016879">
    <property type="term" value="F:ligase activity, forming carbon-nitrogen bonds"/>
    <property type="evidence" value="ECO:0007669"/>
    <property type="project" value="TreeGrafter"/>
</dbReference>
<evidence type="ECO:0008006" key="3">
    <source>
        <dbReference type="Google" id="ProtNLM"/>
    </source>
</evidence>
<organism evidence="1 2">
    <name type="scientific">Litorilituus lipolyticus</name>
    <dbReference type="NCBI Taxonomy" id="2491017"/>
    <lineage>
        <taxon>Bacteria</taxon>
        <taxon>Pseudomonadati</taxon>
        <taxon>Pseudomonadota</taxon>
        <taxon>Gammaproteobacteria</taxon>
        <taxon>Alteromonadales</taxon>
        <taxon>Colwelliaceae</taxon>
        <taxon>Litorilituus</taxon>
    </lineage>
</organism>
<dbReference type="RefSeq" id="WP_140601386.1">
    <property type="nucleotide sequence ID" value="NZ_SAWY01000003.1"/>
</dbReference>
<dbReference type="SUPFAM" id="SSF55931">
    <property type="entry name" value="Glutamine synthetase/guanido kinase"/>
    <property type="match status" value="1"/>
</dbReference>
<reference evidence="1 2" key="1">
    <citation type="submission" date="2019-01" db="EMBL/GenBank/DDBJ databases">
        <title>Litorilituus lipolytica sp. nov., isolated from intertidal sand of the Yellow Sea in China.</title>
        <authorList>
            <person name="Liu A."/>
        </authorList>
    </citation>
    <scope>NUCLEOTIDE SEQUENCE [LARGE SCALE GENOMIC DNA]</scope>
    <source>
        <strain evidence="1 2">RZ04</strain>
    </source>
</reference>
<name>A0A502L6K2_9GAMM</name>
<dbReference type="InterPro" id="IPR050141">
    <property type="entry name" value="GCL_type2/YbdK_subfam"/>
</dbReference>
<evidence type="ECO:0000313" key="1">
    <source>
        <dbReference type="EMBL" id="TPH18569.1"/>
    </source>
</evidence>
<dbReference type="EMBL" id="SAWY01000003">
    <property type="protein sequence ID" value="TPH18569.1"/>
    <property type="molecule type" value="Genomic_DNA"/>
</dbReference>
<keyword evidence="2" id="KW-1185">Reference proteome</keyword>
<accession>A0A502L6K2</accession>
<proteinExistence type="predicted"/>
<dbReference type="OrthoDB" id="240589at2"/>
<gene>
    <name evidence="1" type="ORF">EPA86_02105</name>
</gene>
<protein>
    <recommendedName>
        <fullName evidence="3">Glutamate--cysteine ligase</fullName>
    </recommendedName>
</protein>
<dbReference type="PANTHER" id="PTHR36510">
    <property type="entry name" value="GLUTAMATE--CYSTEINE LIGASE 2-RELATED"/>
    <property type="match status" value="1"/>
</dbReference>
<sequence>MGRNVVEQDYSADDYEKFNRKIHDQLDTLKQVIAKPSFGQGDIYIGAELEIYLMNAQHQVSPVNLELLDLLQDEQFQSELNTYNLELNLSPVKAAGKPFSQLTQEILAKFVHLNSTAAKLGTRPVAIGILPTLAEQHLSNGYMTDLGRYKSLARELCKLRGEPFHIKIDGDEPIDFHTSELCTEGANTSFQVHLMTEKDKFADTFNAAQLSLPMSLAISANSGVFLGNCAWDETRVALFKQSTDSRMPDHNNWREPSRVTFGHGWVRKGAWELFSETVNLYQPIMPETFPEKTYEHNPELAELNFHMGTTWPWNRPIYSPAGKGHVRIEFRALPAGPTALDMTANAAFAIGMAVGLAPKIEQYLSRIPFQFANYNFYRAAKNGLDATILWPQNYQNKPVEVPIKNVIDDMLLVANDGLNSLGVSCEERDKYLQIIQKRLSVGVTGGSWAKNTLKHLRHSLPNDEACEKMLELFYANQLEGLPISEWHRCWL</sequence>
<dbReference type="Pfam" id="PF04107">
    <property type="entry name" value="GCS2"/>
    <property type="match status" value="1"/>
</dbReference>